<dbReference type="Pfam" id="PF10973">
    <property type="entry name" value="DUF2799"/>
    <property type="match status" value="1"/>
</dbReference>
<dbReference type="Proteomes" id="UP000275663">
    <property type="component" value="Chromosome"/>
</dbReference>
<keyword evidence="3" id="KW-1185">Reference proteome</keyword>
<gene>
    <name evidence="2" type="ORF">EJN92_15215</name>
</gene>
<accession>A0A3Q9BSV1</accession>
<evidence type="ECO:0000313" key="2">
    <source>
        <dbReference type="EMBL" id="AZP13225.1"/>
    </source>
</evidence>
<keyword evidence="1" id="KW-0175">Coiled coil</keyword>
<name>A0A3Q9BSV1_9BURK</name>
<dbReference type="InterPro" id="IPR021242">
    <property type="entry name" value="DUF2799"/>
</dbReference>
<evidence type="ECO:0000313" key="3">
    <source>
        <dbReference type="Proteomes" id="UP000275663"/>
    </source>
</evidence>
<feature type="coiled-coil region" evidence="1">
    <location>
        <begin position="394"/>
        <end position="450"/>
    </location>
</feature>
<sequence>MSSSSSMSSCMSSFFRSYCQPLVFSALTIFTATSLTACQSTRIQVNDCKAGDWGVIGNKDGDQGLDQRFEERKKFCANVDEGKIKADSAASYSAGWEQGNFQYWKRLGTQDGLAAKPMSSFADQAASEQTKKNNTPLHQLAYKQGWISGNADYWRGLGDQDGAAGRAASGETARAAEGQAIGFNRLSYLEGWQTGNQAYWTRLGYLDAHDGRPDAEFKQHATSAQNLGVQVNESAYRSAWNLEIIEYWKRLGWEDATQGRDVNTRRADAKQRGLKFSEQEYQQSWEQRLIQYWQDAGKEDGYGRPNLLEDRMANARRNNVFVIAQTREVYRQAWTEQNARYCSVDNAFDFGRRNQNMAFEVCAGAQQNRVRRALASGQEYEYVLRQQSYRNDELNRLADRRHDAEHRLARLEREIQRDLEDKNRVINAESANIDRRREQEKRELREFLRRSYDEFEDLRRWNFRYEQQLQQIKRDIYLN</sequence>
<proteinExistence type="predicted"/>
<evidence type="ECO:0000256" key="1">
    <source>
        <dbReference type="SAM" id="Coils"/>
    </source>
</evidence>
<protein>
    <submittedName>
        <fullName evidence="2">DUF2799 domain-containing protein</fullName>
    </submittedName>
</protein>
<dbReference type="KEGG" id="upv:EJN92_15215"/>
<dbReference type="EMBL" id="CP034464">
    <property type="protein sequence ID" value="AZP13225.1"/>
    <property type="molecule type" value="Genomic_DNA"/>
</dbReference>
<dbReference type="AlphaFoldDB" id="A0A3Q9BSV1"/>
<organism evidence="2 3">
    <name type="scientific">Undibacterium parvum</name>
    <dbReference type="NCBI Taxonomy" id="401471"/>
    <lineage>
        <taxon>Bacteria</taxon>
        <taxon>Pseudomonadati</taxon>
        <taxon>Pseudomonadota</taxon>
        <taxon>Betaproteobacteria</taxon>
        <taxon>Burkholderiales</taxon>
        <taxon>Oxalobacteraceae</taxon>
        <taxon>Undibacterium</taxon>
    </lineage>
</organism>
<reference evidence="2 3" key="1">
    <citation type="journal article" date="2011" name="Int. J. Syst. Evol. Microbiol.">
        <title>Description of Undibacterium oligocarboniphilum sp. nov., isolated from purified water, and Undibacterium pigrum strain CCUG 49012 as the type strain of Undibacterium parvum sp. nov., and emended descriptions of the genus Undibacterium and the species Undibacterium pigrum.</title>
        <authorList>
            <person name="Eder W."/>
            <person name="Wanner G."/>
            <person name="Ludwig W."/>
            <person name="Busse H.J."/>
            <person name="Ziemke-Kageler F."/>
            <person name="Lang E."/>
        </authorList>
    </citation>
    <scope>NUCLEOTIDE SEQUENCE [LARGE SCALE GENOMIC DNA]</scope>
    <source>
        <strain evidence="2 3">DSM 23061</strain>
    </source>
</reference>